<keyword evidence="2" id="KW-1133">Transmembrane helix</keyword>
<keyword evidence="5" id="KW-1185">Reference proteome</keyword>
<evidence type="ECO:0000256" key="1">
    <source>
        <dbReference type="SAM" id="MobiDB-lite"/>
    </source>
</evidence>
<feature type="signal peptide" evidence="3">
    <location>
        <begin position="1"/>
        <end position="17"/>
    </location>
</feature>
<evidence type="ECO:0000313" key="5">
    <source>
        <dbReference type="Proteomes" id="UP001364617"/>
    </source>
</evidence>
<organism evidence="4 5">
    <name type="scientific">Phoxinus phoxinus</name>
    <name type="common">Eurasian minnow</name>
    <dbReference type="NCBI Taxonomy" id="58324"/>
    <lineage>
        <taxon>Eukaryota</taxon>
        <taxon>Metazoa</taxon>
        <taxon>Chordata</taxon>
        <taxon>Craniata</taxon>
        <taxon>Vertebrata</taxon>
        <taxon>Euteleostomi</taxon>
        <taxon>Actinopterygii</taxon>
        <taxon>Neopterygii</taxon>
        <taxon>Teleostei</taxon>
        <taxon>Ostariophysi</taxon>
        <taxon>Cypriniformes</taxon>
        <taxon>Leuciscidae</taxon>
        <taxon>Phoxininae</taxon>
        <taxon>Phoxinus</taxon>
    </lineage>
</organism>
<feature type="chain" id="PRO_5042814871" evidence="3">
    <location>
        <begin position="18"/>
        <end position="124"/>
    </location>
</feature>
<proteinExistence type="predicted"/>
<keyword evidence="2" id="KW-0812">Transmembrane</keyword>
<protein>
    <submittedName>
        <fullName evidence="4">Uncharacterized protein</fullName>
    </submittedName>
</protein>
<dbReference type="EMBL" id="JAYKXH010000004">
    <property type="protein sequence ID" value="KAK7172080.1"/>
    <property type="molecule type" value="Genomic_DNA"/>
</dbReference>
<comment type="caution">
    <text evidence="4">The sequence shown here is derived from an EMBL/GenBank/DDBJ whole genome shotgun (WGS) entry which is preliminary data.</text>
</comment>
<evidence type="ECO:0000256" key="3">
    <source>
        <dbReference type="SAM" id="SignalP"/>
    </source>
</evidence>
<evidence type="ECO:0000313" key="4">
    <source>
        <dbReference type="EMBL" id="KAK7172080.1"/>
    </source>
</evidence>
<feature type="region of interest" description="Disordered" evidence="1">
    <location>
        <begin position="17"/>
        <end position="71"/>
    </location>
</feature>
<sequence length="124" mass="12982">MMLRLFILFLILQGSAAASDDTEGNSSGNDGPYVDDEDFGNKMTEGRSGSPLLESEGPVASPGSDRSKGDEAGGDTLVIIIAAVSVAILAIGGIVAIVLFRRYLHRREQGVYSVPVEQGQKAAV</sequence>
<feature type="transmembrane region" description="Helical" evidence="2">
    <location>
        <begin position="77"/>
        <end position="100"/>
    </location>
</feature>
<accession>A0AAN9DIT0</accession>
<dbReference type="Proteomes" id="UP001364617">
    <property type="component" value="Unassembled WGS sequence"/>
</dbReference>
<dbReference type="AlphaFoldDB" id="A0AAN9DIT0"/>
<name>A0AAN9DIT0_9TELE</name>
<reference evidence="4 5" key="1">
    <citation type="submission" date="2024-02" db="EMBL/GenBank/DDBJ databases">
        <title>Chromosome-level genome assembly of the Eurasian Minnow (Phoxinus phoxinus).</title>
        <authorList>
            <person name="Oriowo T.O."/>
            <person name="Martin S."/>
            <person name="Stange M."/>
            <person name="Chrysostomakis Y."/>
            <person name="Brown T."/>
            <person name="Winkler S."/>
            <person name="Kukowka S."/>
            <person name="Myers E.W."/>
            <person name="Bohne A."/>
        </authorList>
    </citation>
    <scope>NUCLEOTIDE SEQUENCE [LARGE SCALE GENOMIC DNA]</scope>
    <source>
        <strain evidence="4">ZFMK-TIS-60720</strain>
        <tissue evidence="4">Whole Organism</tissue>
    </source>
</reference>
<evidence type="ECO:0000256" key="2">
    <source>
        <dbReference type="SAM" id="Phobius"/>
    </source>
</evidence>
<keyword evidence="3" id="KW-0732">Signal</keyword>
<keyword evidence="2" id="KW-0472">Membrane</keyword>
<gene>
    <name evidence="4" type="ORF">R3I93_004394</name>
</gene>